<evidence type="ECO:0000313" key="2">
    <source>
        <dbReference type="EMBL" id="UUP19528.1"/>
    </source>
</evidence>
<feature type="compositionally biased region" description="Basic residues" evidence="1">
    <location>
        <begin position="70"/>
        <end position="84"/>
    </location>
</feature>
<name>A0ABY5MSE2_9HYPH</name>
<protein>
    <submittedName>
        <fullName evidence="2">Uncharacterized protein</fullName>
    </submittedName>
</protein>
<sequence>MIVKQVDGGLWGVFATSESEQPAAGPFETNVEAWRAADRLDGEPVGSGGKRADFITGKALSKGPTPDRSSKKKRKKLRKMKRVAAKAPRWLRSGAAATFDPHGRRKHRDAKLGTFGPASAVRHIDPAEYAGAAGILSGTVTGDSDER</sequence>
<dbReference type="Proteomes" id="UP001342418">
    <property type="component" value="Chromosome"/>
</dbReference>
<feature type="region of interest" description="Disordered" evidence="1">
    <location>
        <begin position="40"/>
        <end position="114"/>
    </location>
</feature>
<evidence type="ECO:0000313" key="3">
    <source>
        <dbReference type="Proteomes" id="UP001342418"/>
    </source>
</evidence>
<dbReference type="EMBL" id="CP030941">
    <property type="protein sequence ID" value="UUP19528.1"/>
    <property type="molecule type" value="Genomic_DNA"/>
</dbReference>
<accession>A0ABY5MSE2</accession>
<reference evidence="2 3" key="1">
    <citation type="submission" date="2018-07" db="EMBL/GenBank/DDBJ databases">
        <title>Genome sequence of Nitratireductor thuwali#1536.</title>
        <authorList>
            <person name="Michoud G."/>
            <person name="Merlino G."/>
            <person name="Sefrji F.O."/>
            <person name="Daffonchio D."/>
        </authorList>
    </citation>
    <scope>NUCLEOTIDE SEQUENCE [LARGE SCALE GENOMIC DNA]</scope>
    <source>
        <strain evidence="3">Nit1536</strain>
    </source>
</reference>
<organism evidence="2 3">
    <name type="scientific">Nitratireductor thuwali</name>
    <dbReference type="NCBI Taxonomy" id="2267699"/>
    <lineage>
        <taxon>Bacteria</taxon>
        <taxon>Pseudomonadati</taxon>
        <taxon>Pseudomonadota</taxon>
        <taxon>Alphaproteobacteria</taxon>
        <taxon>Hyphomicrobiales</taxon>
        <taxon>Phyllobacteriaceae</taxon>
        <taxon>Nitratireductor</taxon>
    </lineage>
</organism>
<evidence type="ECO:0000256" key="1">
    <source>
        <dbReference type="SAM" id="MobiDB-lite"/>
    </source>
</evidence>
<dbReference type="RefSeq" id="WP_338531673.1">
    <property type="nucleotide sequence ID" value="NZ_CP030941.1"/>
</dbReference>
<gene>
    <name evidence="2" type="ORF">NTH_04031</name>
</gene>
<proteinExistence type="predicted"/>
<keyword evidence="3" id="KW-1185">Reference proteome</keyword>